<protein>
    <submittedName>
        <fullName evidence="2">Uncharacterized protein</fullName>
    </submittedName>
</protein>
<dbReference type="Proteomes" id="UP000782312">
    <property type="component" value="Unassembled WGS sequence"/>
</dbReference>
<evidence type="ECO:0000256" key="1">
    <source>
        <dbReference type="SAM" id="Phobius"/>
    </source>
</evidence>
<feature type="transmembrane region" description="Helical" evidence="1">
    <location>
        <begin position="117"/>
        <end position="137"/>
    </location>
</feature>
<dbReference type="AlphaFoldDB" id="A0A932HXH0"/>
<comment type="caution">
    <text evidence="2">The sequence shown here is derived from an EMBL/GenBank/DDBJ whole genome shotgun (WGS) entry which is preliminary data.</text>
</comment>
<sequence length="311" mass="36294">MDVNEWQSRLENTFPIRPSPRLEAIIRREEEYALYVNSTYHGYRVFAESFFDFYLETLQKVGQYMQEHGIPREFPMYQSIALLYAINYRSLRAAENLLLCGYPLGGYSLFRDIKDRAIFLAAIVNGYTSLWSLFGFLDIAAAADRSPLSLEEYRRIRNRRKKEERKVFELMTGEKSGLAEPDVNELKSWEELFHEEVHSSRLTFFGEGGRWLMGKGPFPIGPVPDDSSIAMYMNRSYEIRWMLLRMLPYLQVAEDEFGGEWTKKWQILDESFRFVHSNSKEPGKALADAIVALIEHKFSFSPSLKYTECDG</sequence>
<evidence type="ECO:0000313" key="2">
    <source>
        <dbReference type="EMBL" id="MBI3127381.1"/>
    </source>
</evidence>
<proteinExistence type="predicted"/>
<dbReference type="EMBL" id="JACPUR010000017">
    <property type="protein sequence ID" value="MBI3127381.1"/>
    <property type="molecule type" value="Genomic_DNA"/>
</dbReference>
<evidence type="ECO:0000313" key="3">
    <source>
        <dbReference type="Proteomes" id="UP000782312"/>
    </source>
</evidence>
<keyword evidence="1" id="KW-0472">Membrane</keyword>
<keyword evidence="1" id="KW-1133">Transmembrane helix</keyword>
<name>A0A932HXH0_UNCTE</name>
<reference evidence="2" key="1">
    <citation type="submission" date="2020-07" db="EMBL/GenBank/DDBJ databases">
        <title>Huge and variable diversity of episymbiotic CPR bacteria and DPANN archaea in groundwater ecosystems.</title>
        <authorList>
            <person name="He C.Y."/>
            <person name="Keren R."/>
            <person name="Whittaker M."/>
            <person name="Farag I.F."/>
            <person name="Doudna J."/>
            <person name="Cate J.H.D."/>
            <person name="Banfield J.F."/>
        </authorList>
    </citation>
    <scope>NUCLEOTIDE SEQUENCE</scope>
    <source>
        <strain evidence="2">NC_groundwater_763_Ag_S-0.2um_68_21</strain>
    </source>
</reference>
<keyword evidence="1" id="KW-0812">Transmembrane</keyword>
<organism evidence="2 3">
    <name type="scientific">Tectimicrobiota bacterium</name>
    <dbReference type="NCBI Taxonomy" id="2528274"/>
    <lineage>
        <taxon>Bacteria</taxon>
        <taxon>Pseudomonadati</taxon>
        <taxon>Nitrospinota/Tectimicrobiota group</taxon>
        <taxon>Candidatus Tectimicrobiota</taxon>
    </lineage>
</organism>
<gene>
    <name evidence="2" type="ORF">HYZ11_07235</name>
</gene>
<accession>A0A932HXH0</accession>